<dbReference type="RefSeq" id="WP_048898546.1">
    <property type="nucleotide sequence ID" value="NZ_AP024852.1"/>
</dbReference>
<organism evidence="1 2">
    <name type="scientific">Photobacterium swingsii</name>
    <dbReference type="NCBI Taxonomy" id="680026"/>
    <lineage>
        <taxon>Bacteria</taxon>
        <taxon>Pseudomonadati</taxon>
        <taxon>Pseudomonadota</taxon>
        <taxon>Gammaproteobacteria</taxon>
        <taxon>Vibrionales</taxon>
        <taxon>Vibrionaceae</taxon>
        <taxon>Photobacterium</taxon>
    </lineage>
</organism>
<dbReference type="AlphaFoldDB" id="A0A0J8VBH0"/>
<dbReference type="OrthoDB" id="5814407at2"/>
<evidence type="ECO:0000313" key="2">
    <source>
        <dbReference type="Proteomes" id="UP000240481"/>
    </source>
</evidence>
<name>A0A0J8VBH0_9GAMM</name>
<reference evidence="1 2" key="1">
    <citation type="submission" date="2018-01" db="EMBL/GenBank/DDBJ databases">
        <title>Whole genome sequencing of Histamine producing bacteria.</title>
        <authorList>
            <person name="Butler K."/>
        </authorList>
    </citation>
    <scope>NUCLEOTIDE SEQUENCE [LARGE SCALE GENOMIC DNA]</scope>
    <source>
        <strain evidence="1 2">DSM 24669</strain>
    </source>
</reference>
<gene>
    <name evidence="1" type="ORF">C9I94_04580</name>
</gene>
<proteinExistence type="predicted"/>
<dbReference type="InterPro" id="IPR021316">
    <property type="entry name" value="DUF2913"/>
</dbReference>
<protein>
    <submittedName>
        <fullName evidence="1">DUF2913 domain-containing protein</fullName>
    </submittedName>
</protein>
<comment type="caution">
    <text evidence="1">The sequence shown here is derived from an EMBL/GenBank/DDBJ whole genome shotgun (WGS) entry which is preliminary data.</text>
</comment>
<dbReference type="STRING" id="680026.AB733_09485"/>
<dbReference type="Pfam" id="PF11140">
    <property type="entry name" value="DUF2913"/>
    <property type="match status" value="1"/>
</dbReference>
<keyword evidence="2" id="KW-1185">Reference proteome</keyword>
<dbReference type="EMBL" id="PYLZ01000002">
    <property type="protein sequence ID" value="PSW25851.1"/>
    <property type="molecule type" value="Genomic_DNA"/>
</dbReference>
<accession>A0A0J8VBH0</accession>
<evidence type="ECO:0000313" key="1">
    <source>
        <dbReference type="EMBL" id="PSW25851.1"/>
    </source>
</evidence>
<dbReference type="Proteomes" id="UP000240481">
    <property type="component" value="Unassembled WGS sequence"/>
</dbReference>
<sequence>MTLFYQELYKLVTEGLAELQASQDAGKTPVNPVSEAHYISAWVTKAIKQHRYEHCMAKTLMQWQQQARSMGQHAQLRLLFENLAETYAGIMDDQHVAHTITDANFQAFCQQLEQQDWQVTTEYEINRKVKHHTDGQASLVVCCKKLDEAFDVVEGQNKKGLVKPLSIFIRGNTQALIDAAFANGLLLYKVTDYKSIVKYHGEYIIHPDNNGNHLPELPTRQQ</sequence>